<dbReference type="Pfam" id="PF08531">
    <property type="entry name" value="Bac_rhamnosid_N"/>
    <property type="match status" value="1"/>
</dbReference>
<feature type="domain" description="Alpha-L-rhamnosidase six-hairpin glycosidase" evidence="6">
    <location>
        <begin position="428"/>
        <end position="779"/>
    </location>
</feature>
<comment type="caution">
    <text evidence="8">The sequence shown here is derived from an EMBL/GenBank/DDBJ whole genome shotgun (WGS) entry which is preliminary data.</text>
</comment>
<protein>
    <recommendedName>
        <fullName evidence="2">alpha-L-rhamnosidase</fullName>
        <ecNumber evidence="2">3.2.1.40</ecNumber>
    </recommendedName>
</protein>
<dbReference type="GO" id="GO:0005975">
    <property type="term" value="P:carbohydrate metabolic process"/>
    <property type="evidence" value="ECO:0007669"/>
    <property type="project" value="InterPro"/>
</dbReference>
<proteinExistence type="predicted"/>
<dbReference type="Pfam" id="PF17390">
    <property type="entry name" value="Bac_rhamnosid_C"/>
    <property type="match status" value="1"/>
</dbReference>
<evidence type="ECO:0000313" key="9">
    <source>
        <dbReference type="Proteomes" id="UP000192573"/>
    </source>
</evidence>
<dbReference type="PANTHER" id="PTHR33307">
    <property type="entry name" value="ALPHA-RHAMNOSIDASE (EUROFUNG)"/>
    <property type="match status" value="1"/>
</dbReference>
<dbReference type="InterPro" id="IPR008902">
    <property type="entry name" value="Rhamnosid_concanavalin"/>
</dbReference>
<dbReference type="InterPro" id="IPR013737">
    <property type="entry name" value="Bac_rhamnosid_N"/>
</dbReference>
<dbReference type="SUPFAM" id="SSF48208">
    <property type="entry name" value="Six-hairpin glycosidases"/>
    <property type="match status" value="1"/>
</dbReference>
<dbReference type="EC" id="3.2.1.40" evidence="2"/>
<gene>
    <name evidence="8" type="ORF">BZK42_04590</name>
</gene>
<feature type="domain" description="Alpha-L-rhamnosidase concanavalin-like" evidence="4">
    <location>
        <begin position="322"/>
        <end position="422"/>
    </location>
</feature>
<feature type="domain" description="Alpha-L-rhamnosidase C-terminal" evidence="7">
    <location>
        <begin position="783"/>
        <end position="856"/>
    </location>
</feature>
<dbReference type="Gene3D" id="2.60.40.10">
    <property type="entry name" value="Immunoglobulins"/>
    <property type="match status" value="1"/>
</dbReference>
<dbReference type="Gene3D" id="2.60.420.10">
    <property type="entry name" value="Maltose phosphorylase, domain 3"/>
    <property type="match status" value="1"/>
</dbReference>
<sequence length="888" mass="99698">MLAVEKITLNYETTLTGCETLPVFGWIITSSLRDVQQRSWRLQLSAQEDFAQCLFDSGEMHDDRSSNIELPDVACQHSTRYFVRVHITDNHGEESGWSPAATFITGLPAQAWQGVFISAETPQDKDNSKGTLLRHAFSLSDGDDIVSAVVHASALGLYQLWINGEKVGRDELSPGWTSYHHHLLYQTWDVTEHLREGENVIGAMVGAGWYKGDMSFNRYRNYYGQQTGFICHMVVTHRDGSQRVIATDAQWQGCDDAILFAEIYDGEVYDARREQRGWSEPAFSAGHWRAVTTLAAETSVLQPQTACPVQEIERLAPCSIITTPKGETVLDFGQNLSGWVEFRVRGAAGERVVLRHFEVLDAEGNVYLANLRTAKQCIDYTLRGEGEECYHPHFTFQGFRYVLIERWPGTPTRDDFVAVVLHSAMTPTGHIETSNADLNQLHHNIMWGLKGNFVDIPTDCPQRDERLGWTGDAQIFCRTASYLMQTRTFFAKWLTDLQHDQTPEGGVPHVIPDILTGKCDNDRFLSHGRTHSAAAWADAAVINPWTLYLMYGDKQTLARQYDSMKAWVEFMHDNAVENQWSWKLQFGDWVALDAKEGSYFGATPNELTCMAYYALSTLLLAKSAKALGNDVDHTHYQALHTAIVESFRNEFFTATGRLAARTQTAHILALYFQLVPDAHRERTVQTLLELLAENDGHLVTGFVGTPYFCHALSENGQADAAWQLLMKEDFPSWLYQVKAGATTIWEHWDGVKPDGTMWSPDMNSFNHYAYGAIGEWLYRVAAGINTEEHAPGFKSSVLRPIPGGGLTWLKARYGSVYGDIAVHWTQEPARDGLQSITLEVDIPPNTHSMVILDGAQTLLDTDGLDFAPVDGGYSAQVGSGHYRVIWQR</sequence>
<dbReference type="InterPro" id="IPR016007">
    <property type="entry name" value="Alpha_rhamnosid"/>
</dbReference>
<dbReference type="Gene3D" id="2.60.120.260">
    <property type="entry name" value="Galactose-binding domain-like"/>
    <property type="match status" value="2"/>
</dbReference>
<dbReference type="Pfam" id="PF25788">
    <property type="entry name" value="Ig_Rha78A_N"/>
    <property type="match status" value="1"/>
</dbReference>
<feature type="domain" description="Bacterial alpha-L-rhamnosidase N-terminal" evidence="5">
    <location>
        <begin position="144"/>
        <end position="312"/>
    </location>
</feature>
<dbReference type="InterPro" id="IPR013783">
    <property type="entry name" value="Ig-like_fold"/>
</dbReference>
<dbReference type="InterPro" id="IPR012341">
    <property type="entry name" value="6hp_glycosidase-like_sf"/>
</dbReference>
<dbReference type="AlphaFoldDB" id="A0A1V8P2F8"/>
<dbReference type="GO" id="GO:0030596">
    <property type="term" value="F:alpha-L-rhamnosidase activity"/>
    <property type="evidence" value="ECO:0007669"/>
    <property type="project" value="UniProtKB-EC"/>
</dbReference>
<dbReference type="PANTHER" id="PTHR33307:SF6">
    <property type="entry name" value="ALPHA-RHAMNOSIDASE (EUROFUNG)-RELATED"/>
    <property type="match status" value="1"/>
</dbReference>
<evidence type="ECO:0000259" key="4">
    <source>
        <dbReference type="Pfam" id="PF05592"/>
    </source>
</evidence>
<dbReference type="Pfam" id="PF05592">
    <property type="entry name" value="Bac_rhamnosid"/>
    <property type="match status" value="1"/>
</dbReference>
<accession>A0A1V8P2F8</accession>
<dbReference type="InterPro" id="IPR035398">
    <property type="entry name" value="Bac_rhamnosid_C"/>
</dbReference>
<evidence type="ECO:0000259" key="7">
    <source>
        <dbReference type="Pfam" id="PF17390"/>
    </source>
</evidence>
<comment type="catalytic activity">
    <reaction evidence="1">
        <text>Hydrolysis of terminal non-reducing alpha-L-rhamnose residues in alpha-L-rhamnosides.</text>
        <dbReference type="EC" id="3.2.1.40"/>
    </reaction>
</comment>
<dbReference type="RefSeq" id="WP_080858822.1">
    <property type="nucleotide sequence ID" value="NZ_CP077405.1"/>
</dbReference>
<evidence type="ECO:0000256" key="1">
    <source>
        <dbReference type="ARBA" id="ARBA00001445"/>
    </source>
</evidence>
<evidence type="ECO:0000256" key="3">
    <source>
        <dbReference type="ARBA" id="ARBA00022801"/>
    </source>
</evidence>
<keyword evidence="3" id="KW-0378">Hydrolase</keyword>
<evidence type="ECO:0000313" key="8">
    <source>
        <dbReference type="EMBL" id="OQM42831.1"/>
    </source>
</evidence>
<dbReference type="EMBL" id="NAEW01000002">
    <property type="protein sequence ID" value="OQM42831.1"/>
    <property type="molecule type" value="Genomic_DNA"/>
</dbReference>
<reference evidence="8 9" key="1">
    <citation type="submission" date="2017-03" db="EMBL/GenBank/DDBJ databases">
        <authorList>
            <person name="Afonso C.L."/>
            <person name="Miller P.J."/>
            <person name="Scott M.A."/>
            <person name="Spackman E."/>
            <person name="Goraichik I."/>
            <person name="Dimitrov K.M."/>
            <person name="Suarez D.L."/>
            <person name="Swayne D.E."/>
        </authorList>
    </citation>
    <scope>NUCLEOTIDE SEQUENCE [LARGE SCALE GENOMIC DNA]</scope>
    <source>
        <strain evidence="8 9">ATCC 51113</strain>
    </source>
</reference>
<dbReference type="Proteomes" id="UP000192573">
    <property type="component" value="Unassembled WGS sequence"/>
</dbReference>
<organism evidence="8 9">
    <name type="scientific">Citrobacter braakii</name>
    <dbReference type="NCBI Taxonomy" id="57706"/>
    <lineage>
        <taxon>Bacteria</taxon>
        <taxon>Pseudomonadati</taxon>
        <taxon>Pseudomonadota</taxon>
        <taxon>Gammaproteobacteria</taxon>
        <taxon>Enterobacterales</taxon>
        <taxon>Enterobacteriaceae</taxon>
        <taxon>Citrobacter</taxon>
        <taxon>Citrobacter freundii complex</taxon>
    </lineage>
</organism>
<name>A0A1V8P2F8_CITBR</name>
<evidence type="ECO:0000259" key="6">
    <source>
        <dbReference type="Pfam" id="PF17389"/>
    </source>
</evidence>
<evidence type="ECO:0000259" key="5">
    <source>
        <dbReference type="Pfam" id="PF08531"/>
    </source>
</evidence>
<dbReference type="InterPro" id="IPR035396">
    <property type="entry name" value="Bac_rhamnosid6H"/>
</dbReference>
<dbReference type="Gene3D" id="1.50.10.10">
    <property type="match status" value="1"/>
</dbReference>
<dbReference type="PIRSF" id="PIRSF010631">
    <property type="entry name" value="A-rhamnsds"/>
    <property type="match status" value="1"/>
</dbReference>
<dbReference type="Pfam" id="PF17389">
    <property type="entry name" value="Bac_rhamnosid6H"/>
    <property type="match status" value="1"/>
</dbReference>
<evidence type="ECO:0000256" key="2">
    <source>
        <dbReference type="ARBA" id="ARBA00012652"/>
    </source>
</evidence>
<dbReference type="InterPro" id="IPR008928">
    <property type="entry name" value="6-hairpin_glycosidase_sf"/>
</dbReference>